<feature type="compositionally biased region" description="Low complexity" evidence="8">
    <location>
        <begin position="430"/>
        <end position="441"/>
    </location>
</feature>
<reference evidence="10" key="3">
    <citation type="submission" date="2025-09" db="UniProtKB">
        <authorList>
            <consortium name="Ensembl"/>
        </authorList>
    </citation>
    <scope>IDENTIFICATION</scope>
</reference>
<proteinExistence type="inferred from homology"/>
<dbReference type="GeneTree" id="ENSGT00940000157452"/>
<feature type="region of interest" description="Disordered" evidence="8">
    <location>
        <begin position="224"/>
        <end position="299"/>
    </location>
</feature>
<evidence type="ECO:0000256" key="2">
    <source>
        <dbReference type="ARBA" id="ARBA00006403"/>
    </source>
</evidence>
<reference evidence="10" key="2">
    <citation type="submission" date="2025-08" db="UniProtKB">
        <authorList>
            <consortium name="Ensembl"/>
        </authorList>
    </citation>
    <scope>IDENTIFICATION</scope>
</reference>
<sequence>MATVEKIIKVENDVFEAEPDSSATPSTSSRMEIAESSEKSINSILSSVSSMCDQTAAGDSELRSLLEENALRALTEGSVLKRPRFSYYDGLVAESDFLSLTFPKKLWKIVDSDQFRSIRWDEDGDCVVIDEEFFKKEVLERKGPFRIFETDCMKSFIRQLNLYGFSKIRQDYQRSASLAEFLVEEKAATALTKLQFYHNPNFRRDYPHLLVRMKRRVGIKSAVPISCPPEEESSSSSLPSAGTSATPKYTSTVNSNSQQIELPSWPANETAQKSVDEKPTTTQRPTNAVHRTGSGYSAMPGTAVRSTEHSSVDHSTKTSQLTHFYPPQHSGSKRANNHAIDSTTTTSATSVYNFLPAVPGAGFGPMMGLPGFQTMYPDLTAMQAHLATLIPFCNPWLSMPMMAAASAISMSGTSHHHRTPAHHHHCPNCNCSSSSVPSSRSGTRNTEYMGSHR</sequence>
<dbReference type="Gene3D" id="1.10.10.10">
    <property type="entry name" value="Winged helix-like DNA-binding domain superfamily/Winged helix DNA-binding domain"/>
    <property type="match status" value="1"/>
</dbReference>
<dbReference type="InParanoid" id="H3AWV2"/>
<dbReference type="KEGG" id="lcm:102350076"/>
<dbReference type="OMA" id="PSHARVN"/>
<keyword evidence="3" id="KW-0805">Transcription regulation</keyword>
<dbReference type="GeneID" id="102350076"/>
<dbReference type="GO" id="GO:0003700">
    <property type="term" value="F:DNA-binding transcription factor activity"/>
    <property type="evidence" value="ECO:0007669"/>
    <property type="project" value="InterPro"/>
</dbReference>
<name>H3AWV2_LATCH</name>
<dbReference type="RefSeq" id="XP_005991895.1">
    <property type="nucleotide sequence ID" value="XM_005991833.3"/>
</dbReference>
<dbReference type="InterPro" id="IPR036388">
    <property type="entry name" value="WH-like_DNA-bd_sf"/>
</dbReference>
<comment type="subcellular location">
    <subcellularLocation>
        <location evidence="1">Nucleus</location>
    </subcellularLocation>
</comment>
<dbReference type="GO" id="GO:0043565">
    <property type="term" value="F:sequence-specific DNA binding"/>
    <property type="evidence" value="ECO:0007669"/>
    <property type="project" value="InterPro"/>
</dbReference>
<feature type="compositionally biased region" description="Basic residues" evidence="8">
    <location>
        <begin position="414"/>
        <end position="426"/>
    </location>
</feature>
<dbReference type="FunFam" id="1.10.10.10:FF:000349">
    <property type="entry name" value="Heat shock transcription factor, Y-linked"/>
    <property type="match status" value="1"/>
</dbReference>
<evidence type="ECO:0000256" key="6">
    <source>
        <dbReference type="ARBA" id="ARBA00023242"/>
    </source>
</evidence>
<evidence type="ECO:0000256" key="5">
    <source>
        <dbReference type="ARBA" id="ARBA00023163"/>
    </source>
</evidence>
<dbReference type="PANTHER" id="PTHR10015">
    <property type="entry name" value="HEAT SHOCK TRANSCRIPTION FACTOR"/>
    <property type="match status" value="1"/>
</dbReference>
<accession>H3AWV2</accession>
<reference evidence="11" key="1">
    <citation type="submission" date="2011-08" db="EMBL/GenBank/DDBJ databases">
        <title>The draft genome of Latimeria chalumnae.</title>
        <authorList>
            <person name="Di Palma F."/>
            <person name="Alfoldi J."/>
            <person name="Johnson J."/>
            <person name="Berlin A."/>
            <person name="Gnerre S."/>
            <person name="Jaffe D."/>
            <person name="MacCallum I."/>
            <person name="Young S."/>
            <person name="Walker B.J."/>
            <person name="Lander E."/>
            <person name="Lindblad-Toh K."/>
        </authorList>
    </citation>
    <scope>NUCLEOTIDE SEQUENCE [LARGE SCALE GENOMIC DNA]</scope>
    <source>
        <strain evidence="11">Wild caught</strain>
    </source>
</reference>
<feature type="region of interest" description="Disordered" evidence="8">
    <location>
        <begin position="413"/>
        <end position="453"/>
    </location>
</feature>
<dbReference type="PANTHER" id="PTHR10015:SF336">
    <property type="entry name" value="HEAT SHOCK TRANSCRIPTION FACTOR, Y-LINKED"/>
    <property type="match status" value="1"/>
</dbReference>
<keyword evidence="11" id="KW-1185">Reference proteome</keyword>
<keyword evidence="6" id="KW-0539">Nucleus</keyword>
<evidence type="ECO:0000256" key="7">
    <source>
        <dbReference type="RuleBase" id="RU004020"/>
    </source>
</evidence>
<keyword evidence="4" id="KW-0238">DNA-binding</keyword>
<evidence type="ECO:0000256" key="8">
    <source>
        <dbReference type="SAM" id="MobiDB-lite"/>
    </source>
</evidence>
<feature type="compositionally biased region" description="Polar residues" evidence="8">
    <location>
        <begin position="442"/>
        <end position="453"/>
    </location>
</feature>
<dbReference type="GO" id="GO:0005634">
    <property type="term" value="C:nucleus"/>
    <property type="evidence" value="ECO:0007669"/>
    <property type="project" value="UniProtKB-SubCell"/>
</dbReference>
<organism evidence="10 11">
    <name type="scientific">Latimeria chalumnae</name>
    <name type="common">Coelacanth</name>
    <dbReference type="NCBI Taxonomy" id="7897"/>
    <lineage>
        <taxon>Eukaryota</taxon>
        <taxon>Metazoa</taxon>
        <taxon>Chordata</taxon>
        <taxon>Craniata</taxon>
        <taxon>Vertebrata</taxon>
        <taxon>Euteleostomi</taxon>
        <taxon>Coelacanthiformes</taxon>
        <taxon>Coelacanthidae</taxon>
        <taxon>Latimeria</taxon>
    </lineage>
</organism>
<evidence type="ECO:0000256" key="4">
    <source>
        <dbReference type="ARBA" id="ARBA00023125"/>
    </source>
</evidence>
<dbReference type="OrthoDB" id="6418155at2759"/>
<evidence type="ECO:0000259" key="9">
    <source>
        <dbReference type="SMART" id="SM00415"/>
    </source>
</evidence>
<dbReference type="Proteomes" id="UP000008672">
    <property type="component" value="Unassembled WGS sequence"/>
</dbReference>
<dbReference type="Pfam" id="PF00447">
    <property type="entry name" value="HSF_DNA-bind"/>
    <property type="match status" value="1"/>
</dbReference>
<dbReference type="STRING" id="7897.ENSLACP00000014123"/>
<evidence type="ECO:0000313" key="11">
    <source>
        <dbReference type="Proteomes" id="UP000008672"/>
    </source>
</evidence>
<comment type="similarity">
    <text evidence="2 7">Belongs to the HSF family.</text>
</comment>
<dbReference type="AlphaFoldDB" id="H3AWV2"/>
<feature type="compositionally biased region" description="Polar residues" evidence="8">
    <location>
        <begin position="241"/>
        <end position="273"/>
    </location>
</feature>
<feature type="domain" description="HSF-type DNA-binding" evidence="9">
    <location>
        <begin position="98"/>
        <end position="216"/>
    </location>
</feature>
<protein>
    <recommendedName>
        <fullName evidence="9">HSF-type DNA-binding domain-containing protein</fullName>
    </recommendedName>
</protein>
<dbReference type="SUPFAM" id="SSF46785">
    <property type="entry name" value="Winged helix' DNA-binding domain"/>
    <property type="match status" value="1"/>
</dbReference>
<dbReference type="FunCoup" id="H3AWV2">
    <property type="interactions" value="13"/>
</dbReference>
<evidence type="ECO:0000256" key="3">
    <source>
        <dbReference type="ARBA" id="ARBA00023015"/>
    </source>
</evidence>
<dbReference type="eggNOG" id="KOG0627">
    <property type="taxonomic scope" value="Eukaryota"/>
</dbReference>
<dbReference type="SMART" id="SM00415">
    <property type="entry name" value="HSF"/>
    <property type="match status" value="1"/>
</dbReference>
<dbReference type="EMBL" id="AFYH01036640">
    <property type="status" value="NOT_ANNOTATED_CDS"/>
    <property type="molecule type" value="Genomic_DNA"/>
</dbReference>
<dbReference type="HOGENOM" id="CLU_053156_1_0_1"/>
<evidence type="ECO:0000256" key="1">
    <source>
        <dbReference type="ARBA" id="ARBA00004123"/>
    </source>
</evidence>
<keyword evidence="5" id="KW-0804">Transcription</keyword>
<dbReference type="InterPro" id="IPR000232">
    <property type="entry name" value="HSF_DNA-bd"/>
</dbReference>
<gene>
    <name evidence="10" type="primary">LOC102350076</name>
</gene>
<evidence type="ECO:0000313" key="10">
    <source>
        <dbReference type="Ensembl" id="ENSLACP00000014123.2"/>
    </source>
</evidence>
<dbReference type="Bgee" id="ENSLACG00000012431">
    <property type="expression patterns" value="Expressed in chordate pharynx and 2 other cell types or tissues"/>
</dbReference>
<dbReference type="Ensembl" id="ENSLACT00000014222.2">
    <property type="protein sequence ID" value="ENSLACP00000014123.2"/>
    <property type="gene ID" value="ENSLACG00000012431.2"/>
</dbReference>
<dbReference type="InterPro" id="IPR036390">
    <property type="entry name" value="WH_DNA-bd_sf"/>
</dbReference>